<protein>
    <submittedName>
        <fullName evidence="6">High molecular weight rubredoxin</fullName>
    </submittedName>
</protein>
<dbReference type="SUPFAM" id="SSF50475">
    <property type="entry name" value="FMN-binding split barrel"/>
    <property type="match status" value="1"/>
</dbReference>
<comment type="caution">
    <text evidence="6">The sequence shown here is derived from an EMBL/GenBank/DDBJ whole genome shotgun (WGS) entry which is preliminary data.</text>
</comment>
<accession>A0A0P9AJ38</accession>
<dbReference type="InterPro" id="IPR024934">
    <property type="entry name" value="Rubredoxin-like_dom"/>
</dbReference>
<dbReference type="PANTHER" id="PTHR47627">
    <property type="entry name" value="RUBREDOXIN"/>
    <property type="match status" value="1"/>
</dbReference>
<dbReference type="GO" id="GO:0009055">
    <property type="term" value="F:electron transfer activity"/>
    <property type="evidence" value="ECO:0007669"/>
    <property type="project" value="TreeGrafter"/>
</dbReference>
<dbReference type="Pfam" id="PF01613">
    <property type="entry name" value="Flavin_Reduct"/>
    <property type="match status" value="1"/>
</dbReference>
<keyword evidence="3" id="KW-0249">Electron transport</keyword>
<evidence type="ECO:0000256" key="1">
    <source>
        <dbReference type="ARBA" id="ARBA00022448"/>
    </source>
</evidence>
<gene>
    <name evidence="6" type="primary">hrb</name>
    <name evidence="6" type="ORF">OXPF_06870</name>
</gene>
<organism evidence="6 7">
    <name type="scientific">Oxobacter pfennigii</name>
    <dbReference type="NCBI Taxonomy" id="36849"/>
    <lineage>
        <taxon>Bacteria</taxon>
        <taxon>Bacillati</taxon>
        <taxon>Bacillota</taxon>
        <taxon>Clostridia</taxon>
        <taxon>Eubacteriales</taxon>
        <taxon>Clostridiaceae</taxon>
        <taxon>Oxobacter</taxon>
    </lineage>
</organism>
<dbReference type="SUPFAM" id="SSF57802">
    <property type="entry name" value="Rubredoxin-like"/>
    <property type="match status" value="1"/>
</dbReference>
<dbReference type="InterPro" id="IPR002563">
    <property type="entry name" value="Flavin_Rdtase-like_dom"/>
</dbReference>
<evidence type="ECO:0000256" key="3">
    <source>
        <dbReference type="ARBA" id="ARBA00022982"/>
    </source>
</evidence>
<keyword evidence="1" id="KW-0813">Transport</keyword>
<feature type="domain" description="Rubredoxin-like" evidence="5">
    <location>
        <begin position="179"/>
        <end position="230"/>
    </location>
</feature>
<dbReference type="Pfam" id="PF00301">
    <property type="entry name" value="Rubredoxin"/>
    <property type="match status" value="1"/>
</dbReference>
<name>A0A0P9AJ38_9CLOT</name>
<dbReference type="PRINTS" id="PR00163">
    <property type="entry name" value="RUBREDOXIN"/>
</dbReference>
<dbReference type="GO" id="GO:0043448">
    <property type="term" value="P:alkane catabolic process"/>
    <property type="evidence" value="ECO:0007669"/>
    <property type="project" value="TreeGrafter"/>
</dbReference>
<keyword evidence="4" id="KW-0408">Iron</keyword>
<evidence type="ECO:0000256" key="2">
    <source>
        <dbReference type="ARBA" id="ARBA00022723"/>
    </source>
</evidence>
<dbReference type="EMBL" id="LKET01000021">
    <property type="protein sequence ID" value="KPU45454.1"/>
    <property type="molecule type" value="Genomic_DNA"/>
</dbReference>
<dbReference type="CDD" id="cd00730">
    <property type="entry name" value="rubredoxin"/>
    <property type="match status" value="1"/>
</dbReference>
<evidence type="ECO:0000259" key="5">
    <source>
        <dbReference type="PROSITE" id="PS50903"/>
    </source>
</evidence>
<dbReference type="InterPro" id="IPR024935">
    <property type="entry name" value="Rubredoxin_dom"/>
</dbReference>
<dbReference type="PROSITE" id="PS00202">
    <property type="entry name" value="RUBREDOXIN"/>
    <property type="match status" value="1"/>
</dbReference>
<dbReference type="OrthoDB" id="9799749at2"/>
<sequence length="230" mass="25150">MINKKAFFNMSYGLYIVGSKYGEKLNGQIANTAFQISSEPQTIAISINKQNLTHEHILKTNIFSLSVLTQTTPLDFIGRFGFKSGRDTDKLSGVSVKIGETGIPIILENSSAYFEAEVEKTLDVYTHTIFIGKIVNADVLSTGGPMTYAYYHKLKGGAEPKMESKTENTEVKSEDPAADVKYVCDICGYVYDPKSGDPDNGVLPGTDFDSLPDTWVCPICGAPKSEFSKV</sequence>
<dbReference type="PANTHER" id="PTHR47627:SF1">
    <property type="entry name" value="RUBREDOXIN-1-RELATED"/>
    <property type="match status" value="1"/>
</dbReference>
<dbReference type="STRING" id="36849.OXPF_06870"/>
<dbReference type="GO" id="GO:0005506">
    <property type="term" value="F:iron ion binding"/>
    <property type="evidence" value="ECO:0007669"/>
    <property type="project" value="InterPro"/>
</dbReference>
<keyword evidence="7" id="KW-1185">Reference proteome</keyword>
<dbReference type="Gene3D" id="2.20.28.10">
    <property type="match status" value="1"/>
</dbReference>
<evidence type="ECO:0000313" key="7">
    <source>
        <dbReference type="Proteomes" id="UP000050326"/>
    </source>
</evidence>
<proteinExistence type="predicted"/>
<dbReference type="InterPro" id="IPR050526">
    <property type="entry name" value="Rubredoxin_ET"/>
</dbReference>
<dbReference type="PROSITE" id="PS50903">
    <property type="entry name" value="RUBREDOXIN_LIKE"/>
    <property type="match status" value="1"/>
</dbReference>
<keyword evidence="2" id="KW-0479">Metal-binding</keyword>
<reference evidence="6 7" key="1">
    <citation type="submission" date="2015-09" db="EMBL/GenBank/DDBJ databases">
        <title>Genome sequence of Oxobacter pfennigii DSM 3222.</title>
        <authorList>
            <person name="Poehlein A."/>
            <person name="Bengelsdorf F.R."/>
            <person name="Schiel-Bengelsdorf B."/>
            <person name="Duerre P."/>
            <person name="Daniel R."/>
        </authorList>
    </citation>
    <scope>NUCLEOTIDE SEQUENCE [LARGE SCALE GENOMIC DNA]</scope>
    <source>
        <strain evidence="6 7">DSM 3222</strain>
    </source>
</reference>
<dbReference type="GO" id="GO:0016646">
    <property type="term" value="F:oxidoreductase activity, acting on the CH-NH group of donors, NAD or NADP as acceptor"/>
    <property type="evidence" value="ECO:0007669"/>
    <property type="project" value="UniProtKB-ARBA"/>
</dbReference>
<evidence type="ECO:0000313" key="6">
    <source>
        <dbReference type="EMBL" id="KPU45454.1"/>
    </source>
</evidence>
<dbReference type="InterPro" id="IPR018527">
    <property type="entry name" value="Rubredoxin_Fe_BS"/>
</dbReference>
<dbReference type="SMART" id="SM00903">
    <property type="entry name" value="Flavin_Reduct"/>
    <property type="match status" value="1"/>
</dbReference>
<evidence type="ECO:0000256" key="4">
    <source>
        <dbReference type="ARBA" id="ARBA00023004"/>
    </source>
</evidence>
<dbReference type="Gene3D" id="2.30.110.10">
    <property type="entry name" value="Electron Transport, Fmn-binding Protein, Chain A"/>
    <property type="match status" value="1"/>
</dbReference>
<dbReference type="PATRIC" id="fig|36849.3.peg.737"/>
<dbReference type="InterPro" id="IPR012349">
    <property type="entry name" value="Split_barrel_FMN-bd"/>
</dbReference>
<dbReference type="FunFam" id="2.20.28.10:FF:000001">
    <property type="entry name" value="Rubredoxin"/>
    <property type="match status" value="1"/>
</dbReference>
<dbReference type="Proteomes" id="UP000050326">
    <property type="component" value="Unassembled WGS sequence"/>
</dbReference>
<dbReference type="GO" id="GO:0010181">
    <property type="term" value="F:FMN binding"/>
    <property type="evidence" value="ECO:0007669"/>
    <property type="project" value="InterPro"/>
</dbReference>
<dbReference type="AlphaFoldDB" id="A0A0P9AJ38"/>